<feature type="transmembrane region" description="Helical" evidence="1">
    <location>
        <begin position="167"/>
        <end position="192"/>
    </location>
</feature>
<dbReference type="AlphaFoldDB" id="A0A0B5AXG7"/>
<feature type="transmembrane region" description="Helical" evidence="1">
    <location>
        <begin position="325"/>
        <end position="340"/>
    </location>
</feature>
<keyword evidence="1" id="KW-0812">Transmembrane</keyword>
<dbReference type="BioCyc" id="JESP1508404:G14D9-12678-MONOMER"/>
<evidence type="ECO:0000313" key="2">
    <source>
        <dbReference type="EMBL" id="AJD92714.1"/>
    </source>
</evidence>
<dbReference type="OrthoDB" id="1649543at2"/>
<dbReference type="KEGG" id="jeo:JMA_33970"/>
<dbReference type="Proteomes" id="UP000031449">
    <property type="component" value="Chromosome"/>
</dbReference>
<feature type="transmembrane region" description="Helical" evidence="1">
    <location>
        <begin position="102"/>
        <end position="122"/>
    </location>
</feature>
<dbReference type="EMBL" id="CP009416">
    <property type="protein sequence ID" value="AJD92714.1"/>
    <property type="molecule type" value="Genomic_DNA"/>
</dbReference>
<feature type="transmembrane region" description="Helical" evidence="1">
    <location>
        <begin position="275"/>
        <end position="295"/>
    </location>
</feature>
<keyword evidence="1" id="KW-1133">Transmembrane helix</keyword>
<feature type="transmembrane region" description="Helical" evidence="1">
    <location>
        <begin position="198"/>
        <end position="217"/>
    </location>
</feature>
<proteinExistence type="predicted"/>
<evidence type="ECO:0000256" key="1">
    <source>
        <dbReference type="SAM" id="Phobius"/>
    </source>
</evidence>
<keyword evidence="1" id="KW-0472">Membrane</keyword>
<name>A0A0B5AXG7_9BACL</name>
<organism evidence="2 3">
    <name type="scientific">Jeotgalibacillus malaysiensis</name>
    <dbReference type="NCBI Taxonomy" id="1508404"/>
    <lineage>
        <taxon>Bacteria</taxon>
        <taxon>Bacillati</taxon>
        <taxon>Bacillota</taxon>
        <taxon>Bacilli</taxon>
        <taxon>Bacillales</taxon>
        <taxon>Caryophanaceae</taxon>
        <taxon>Jeotgalibacillus</taxon>
    </lineage>
</organism>
<dbReference type="STRING" id="1508404.JMA_33970"/>
<feature type="transmembrane region" description="Helical" evidence="1">
    <location>
        <begin position="301"/>
        <end position="318"/>
    </location>
</feature>
<dbReference type="HOGENOM" id="CLU_059692_2_0_9"/>
<feature type="transmembrane region" description="Helical" evidence="1">
    <location>
        <begin position="37"/>
        <end position="54"/>
    </location>
</feature>
<dbReference type="InterPro" id="IPR049458">
    <property type="entry name" value="EpsG-like"/>
</dbReference>
<gene>
    <name evidence="2" type="ORF">JMA_33970</name>
</gene>
<protein>
    <submittedName>
        <fullName evidence="2">Capsular polysaccharide biosynthesis protein</fullName>
    </submittedName>
</protein>
<evidence type="ECO:0000313" key="3">
    <source>
        <dbReference type="Proteomes" id="UP000031449"/>
    </source>
</evidence>
<keyword evidence="3" id="KW-1185">Reference proteome</keyword>
<feature type="transmembrane region" description="Helical" evidence="1">
    <location>
        <begin position="128"/>
        <end position="146"/>
    </location>
</feature>
<reference evidence="2 3" key="1">
    <citation type="submission" date="2014-08" db="EMBL/GenBank/DDBJ databases">
        <title>Complete genome of a marine bacteria Jeotgalibacillus malaysiensis.</title>
        <authorList>
            <person name="Yaakop A.S."/>
            <person name="Chan K.-G."/>
            <person name="Goh K.M."/>
        </authorList>
    </citation>
    <scope>NUCLEOTIDE SEQUENCE [LARGE SCALE GENOMIC DNA]</scope>
    <source>
        <strain evidence="2 3">D5</strain>
    </source>
</reference>
<sequence length="357" mass="40923">MTVFWLTLLTVFILGFFARYAAVPAGHSFYPVPMIPNRFLIAMAGLILALVSGLRSNIGDTFNYKDIYERNDFTWEYIFSEKDYAFGILQRYLKMISEDPQILLFTTGVITNILIVLVLFKYSRMIEVSLFVYITGGFYLVSMNGIRQTLAAAIMFTATKFLIERKFIPYALIVVFASFFHQSALVMLPIYFIVGARAWSKATVGLILIAIVIVLGFEQFTSVLFSAIDDTQYADYKDFNEGGANVLRVAVALPPLIIAYLARGKLRNVMYGSDVIINMTLLGLVFLIVSTQSWIFARFSLYFNLYQLILLSWAITLFRPKDQKLIYFAVLCCYLLYYYYENVVSLDILYKSNYIPF</sequence>
<accession>A0A0B5AXG7</accession>
<dbReference type="Pfam" id="PF14897">
    <property type="entry name" value="EpsG"/>
    <property type="match status" value="1"/>
</dbReference>